<evidence type="ECO:0000313" key="3">
    <source>
        <dbReference type="Proteomes" id="UP000324748"/>
    </source>
</evidence>
<dbReference type="EMBL" id="VSWC01000171">
    <property type="protein sequence ID" value="KAA1070711.1"/>
    <property type="molecule type" value="Genomic_DNA"/>
</dbReference>
<reference evidence="3 4" key="1">
    <citation type="submission" date="2019-05" db="EMBL/GenBank/DDBJ databases">
        <title>Emergence of the Ug99 lineage of the wheat stem rust pathogen through somatic hybridization.</title>
        <authorList>
            <person name="Li F."/>
            <person name="Upadhyaya N.M."/>
            <person name="Sperschneider J."/>
            <person name="Matny O."/>
            <person name="Nguyen-Phuc H."/>
            <person name="Mago R."/>
            <person name="Raley C."/>
            <person name="Miller M.E."/>
            <person name="Silverstein K.A.T."/>
            <person name="Henningsen E."/>
            <person name="Hirsch C.D."/>
            <person name="Visser B."/>
            <person name="Pretorius Z.A."/>
            <person name="Steffenson B.J."/>
            <person name="Schwessinger B."/>
            <person name="Dodds P.N."/>
            <person name="Figueroa M."/>
        </authorList>
    </citation>
    <scope>NUCLEOTIDE SEQUENCE [LARGE SCALE GENOMIC DNA]</scope>
    <source>
        <strain evidence="1">21-0</strain>
        <strain evidence="2 4">Ug99</strain>
    </source>
</reference>
<protein>
    <submittedName>
        <fullName evidence="1">Uncharacterized protein</fullName>
    </submittedName>
</protein>
<name>A0A5B0M289_PUCGR</name>
<gene>
    <name evidence="1" type="ORF">PGT21_021831</name>
    <name evidence="2" type="ORF">PGTUg99_015643</name>
</gene>
<evidence type="ECO:0000313" key="4">
    <source>
        <dbReference type="Proteomes" id="UP000325313"/>
    </source>
</evidence>
<keyword evidence="3" id="KW-1185">Reference proteome</keyword>
<proteinExistence type="predicted"/>
<evidence type="ECO:0000313" key="2">
    <source>
        <dbReference type="EMBL" id="KAA1125760.1"/>
    </source>
</evidence>
<sequence>MLDQPAREEYPVAGLLYRPAGKNTLSDQPGGINLLLGRNGLYGQFQPRSPLDASLEHSRIGSYTPTDAYHKPIPSQAHVTTLKSPLSYAYTQLTVYT</sequence>
<dbReference type="EMBL" id="VDEP01000175">
    <property type="protein sequence ID" value="KAA1125760.1"/>
    <property type="molecule type" value="Genomic_DNA"/>
</dbReference>
<evidence type="ECO:0000313" key="1">
    <source>
        <dbReference type="EMBL" id="KAA1070711.1"/>
    </source>
</evidence>
<dbReference type="AlphaFoldDB" id="A0A5B0M289"/>
<comment type="caution">
    <text evidence="1">The sequence shown here is derived from an EMBL/GenBank/DDBJ whole genome shotgun (WGS) entry which is preliminary data.</text>
</comment>
<organism evidence="1 3">
    <name type="scientific">Puccinia graminis f. sp. tritici</name>
    <dbReference type="NCBI Taxonomy" id="56615"/>
    <lineage>
        <taxon>Eukaryota</taxon>
        <taxon>Fungi</taxon>
        <taxon>Dikarya</taxon>
        <taxon>Basidiomycota</taxon>
        <taxon>Pucciniomycotina</taxon>
        <taxon>Pucciniomycetes</taxon>
        <taxon>Pucciniales</taxon>
        <taxon>Pucciniaceae</taxon>
        <taxon>Puccinia</taxon>
    </lineage>
</organism>
<dbReference type="Proteomes" id="UP000324748">
    <property type="component" value="Unassembled WGS sequence"/>
</dbReference>
<accession>A0A5B0M289</accession>
<dbReference type="Proteomes" id="UP000325313">
    <property type="component" value="Unassembled WGS sequence"/>
</dbReference>